<dbReference type="STRING" id="6211.A0A068XU94"/>
<dbReference type="InterPro" id="IPR012337">
    <property type="entry name" value="RNaseH-like_sf"/>
</dbReference>
<evidence type="ECO:0000259" key="1">
    <source>
        <dbReference type="PROSITE" id="PS50994"/>
    </source>
</evidence>
<sequence length="541" mass="62012">MDFEEWLLTAKFNLLLYPRCQRIPLILRALPHDLFVAAVGASITHDTDVDQCCDTLAQLVTDCEKQTLARDFFQRFQKADETDEEVKILSPSTKLRSAEGREMLVDGETLLKVGIGKETWTVKFIACPELAWDVILGADFLRYTKAILNFAEGTFSTHEATRANTDTPSPKDDSDDICNALFEAAAILMNNLDDLCAQLTHISNYERKELRQLLLKYANIFSWQEWSKLSLEDEILWYQEGERVGIDIMGPLPPPTKRGNRYILVTVEYFTKAAEAEPMKSHDAETVASVFFNRWICQNGVPESVHSDQGPNFEIRLFIGLCKVCWILKTRTTPAHPQGNGQVERTNRTLIGLLKTFTKDVQPDDWDLSLGRVLLAYRATVQTSTGVSPFKMLRGREMRVLSDIFVPNTDGSADNVPELILRLKESIRRTFDSAHKHLRLSYTRQKKYYVRHCRTNVCREGDLVQIYRPVPPPGTHCKFHHPWSKDPFRVVKALSLTNYLVPYAQLRTQPITIHHYKLRPYKGPLPVGYEDEVYVLTKDRT</sequence>
<dbReference type="AlphaFoldDB" id="A0A068XU94"/>
<dbReference type="eggNOG" id="KOG0017">
    <property type="taxonomic scope" value="Eukaryota"/>
</dbReference>
<dbReference type="CDD" id="cd00303">
    <property type="entry name" value="retropepsin_like"/>
    <property type="match status" value="1"/>
</dbReference>
<dbReference type="Gene3D" id="2.40.70.10">
    <property type="entry name" value="Acid Proteases"/>
    <property type="match status" value="1"/>
</dbReference>
<dbReference type="FunFam" id="3.30.420.10:FF:000032">
    <property type="entry name" value="Retrovirus-related Pol polyprotein from transposon 297-like Protein"/>
    <property type="match status" value="1"/>
</dbReference>
<feature type="domain" description="Integrase catalytic" evidence="1">
    <location>
        <begin position="236"/>
        <end position="397"/>
    </location>
</feature>
<protein>
    <submittedName>
        <fullName evidence="2">RNA directed DNA polymerase reverse transcriptase</fullName>
    </submittedName>
</protein>
<keyword evidence="2" id="KW-0695">RNA-directed DNA polymerase</keyword>
<dbReference type="Pfam" id="PF00665">
    <property type="entry name" value="rve"/>
    <property type="match status" value="1"/>
</dbReference>
<dbReference type="OMA" id="IFSWQEW"/>
<organism evidence="2 3">
    <name type="scientific">Echinococcus multilocularis</name>
    <name type="common">Fox tapeworm</name>
    <dbReference type="NCBI Taxonomy" id="6211"/>
    <lineage>
        <taxon>Eukaryota</taxon>
        <taxon>Metazoa</taxon>
        <taxon>Spiralia</taxon>
        <taxon>Lophotrochozoa</taxon>
        <taxon>Platyhelminthes</taxon>
        <taxon>Cestoda</taxon>
        <taxon>Eucestoda</taxon>
        <taxon>Cyclophyllidea</taxon>
        <taxon>Taeniidae</taxon>
        <taxon>Echinococcus</taxon>
    </lineage>
</organism>
<dbReference type="GO" id="GO:0003676">
    <property type="term" value="F:nucleic acid binding"/>
    <property type="evidence" value="ECO:0007669"/>
    <property type="project" value="InterPro"/>
</dbReference>
<dbReference type="SUPFAM" id="SSF53098">
    <property type="entry name" value="Ribonuclease H-like"/>
    <property type="match status" value="1"/>
</dbReference>
<dbReference type="InterPro" id="IPR036397">
    <property type="entry name" value="RNaseH_sf"/>
</dbReference>
<dbReference type="InterPro" id="IPR043784">
    <property type="entry name" value="DUF5726"/>
</dbReference>
<keyword evidence="3" id="KW-1185">Reference proteome</keyword>
<gene>
    <name evidence="2" type="ORF">EmuJ_001177800</name>
</gene>
<keyword evidence="2" id="KW-0808">Transferase</keyword>
<proteinExistence type="predicted"/>
<name>A0A068XU94_ECHMU</name>
<dbReference type="GO" id="GO:0003964">
    <property type="term" value="F:RNA-directed DNA polymerase activity"/>
    <property type="evidence" value="ECO:0007669"/>
    <property type="project" value="UniProtKB-KW"/>
</dbReference>
<reference evidence="2" key="2">
    <citation type="submission" date="2015-11" db="EMBL/GenBank/DDBJ databases">
        <authorList>
            <person name="Zhang Y."/>
            <person name="Guo Z."/>
        </authorList>
    </citation>
    <scope>NUCLEOTIDE SEQUENCE</scope>
</reference>
<dbReference type="Pfam" id="PF18996">
    <property type="entry name" value="DUF5726"/>
    <property type="match status" value="1"/>
</dbReference>
<evidence type="ECO:0000313" key="3">
    <source>
        <dbReference type="Proteomes" id="UP000017246"/>
    </source>
</evidence>
<accession>A0A068XU94</accession>
<dbReference type="InterPro" id="IPR001584">
    <property type="entry name" value="Integrase_cat-core"/>
</dbReference>
<dbReference type="GO" id="GO:0015074">
    <property type="term" value="P:DNA integration"/>
    <property type="evidence" value="ECO:0007669"/>
    <property type="project" value="InterPro"/>
</dbReference>
<dbReference type="PANTHER" id="PTHR37984:SF15">
    <property type="entry name" value="INTEGRASE CATALYTIC DOMAIN-CONTAINING PROTEIN"/>
    <property type="match status" value="1"/>
</dbReference>
<dbReference type="Gene3D" id="3.30.420.10">
    <property type="entry name" value="Ribonuclease H-like superfamily/Ribonuclease H"/>
    <property type="match status" value="1"/>
</dbReference>
<dbReference type="Proteomes" id="UP000017246">
    <property type="component" value="Unassembled WGS sequence"/>
</dbReference>
<dbReference type="OrthoDB" id="10062030at2759"/>
<dbReference type="PROSITE" id="PS50994">
    <property type="entry name" value="INTEGRASE"/>
    <property type="match status" value="1"/>
</dbReference>
<dbReference type="EMBL" id="LN902841">
    <property type="protein sequence ID" value="CDS35823.1"/>
    <property type="molecule type" value="Genomic_DNA"/>
</dbReference>
<keyword evidence="2" id="KW-0548">Nucleotidyltransferase</keyword>
<reference evidence="2" key="1">
    <citation type="journal article" date="2013" name="Nature">
        <title>The genomes of four tapeworm species reveal adaptations to parasitism.</title>
        <authorList>
            <person name="Tsai I.J."/>
            <person name="Zarowiecki M."/>
            <person name="Holroyd N."/>
            <person name="Garciarrubio A."/>
            <person name="Sanchez-Flores A."/>
            <person name="Brooks K.L."/>
            <person name="Tracey A."/>
            <person name="Bobes R.J."/>
            <person name="Fragoso G."/>
            <person name="Sciutto E."/>
            <person name="Aslett M."/>
            <person name="Beasley H."/>
            <person name="Bennett H.M."/>
            <person name="Cai J."/>
            <person name="Camicia F."/>
            <person name="Clark R."/>
            <person name="Cucher M."/>
            <person name="De Silva N."/>
            <person name="Day T.A."/>
            <person name="Deplazes P."/>
            <person name="Estrada K."/>
            <person name="Fernandez C."/>
            <person name="Holland P.W."/>
            <person name="Hou J."/>
            <person name="Hu S."/>
            <person name="Huckvale T."/>
            <person name="Hung S.S."/>
            <person name="Kamenetzky L."/>
            <person name="Keane J.A."/>
            <person name="Kiss F."/>
            <person name="Koziol U."/>
            <person name="Lambert O."/>
            <person name="Liu K."/>
            <person name="Luo X."/>
            <person name="Luo Y."/>
            <person name="Macchiaroli N."/>
            <person name="Nichol S."/>
            <person name="Paps J."/>
            <person name="Parkinson J."/>
            <person name="Pouchkina-Stantcheva N."/>
            <person name="Riddiford N."/>
            <person name="Rosenzvit M."/>
            <person name="Salinas G."/>
            <person name="Wasmuth J.D."/>
            <person name="Zamanian M."/>
            <person name="Zheng Y."/>
            <person name="Cai X."/>
            <person name="Soberon X."/>
            <person name="Olson P.D."/>
            <person name="Laclette J.P."/>
            <person name="Brehm K."/>
            <person name="Berriman M."/>
            <person name="Garciarrubio A."/>
            <person name="Bobes R.J."/>
            <person name="Fragoso G."/>
            <person name="Sanchez-Flores A."/>
            <person name="Estrada K."/>
            <person name="Cevallos M.A."/>
            <person name="Morett E."/>
            <person name="Gonzalez V."/>
            <person name="Portillo T."/>
            <person name="Ochoa-Leyva A."/>
            <person name="Jose M.V."/>
            <person name="Sciutto E."/>
            <person name="Landa A."/>
            <person name="Jimenez L."/>
            <person name="Valdes V."/>
            <person name="Carrero J.C."/>
            <person name="Larralde C."/>
            <person name="Morales-Montor J."/>
            <person name="Limon-Lason J."/>
            <person name="Soberon X."/>
            <person name="Laclette J.P."/>
        </authorList>
    </citation>
    <scope>NUCLEOTIDE SEQUENCE [LARGE SCALE GENOMIC DNA]</scope>
</reference>
<evidence type="ECO:0000313" key="2">
    <source>
        <dbReference type="EMBL" id="CDS35823.1"/>
    </source>
</evidence>
<dbReference type="InterPro" id="IPR021109">
    <property type="entry name" value="Peptidase_aspartic_dom_sf"/>
</dbReference>
<dbReference type="PANTHER" id="PTHR37984">
    <property type="entry name" value="PROTEIN CBG26694"/>
    <property type="match status" value="1"/>
</dbReference>
<dbReference type="InterPro" id="IPR050951">
    <property type="entry name" value="Retrovirus_Pol_polyprotein"/>
</dbReference>